<dbReference type="CDD" id="cd03262">
    <property type="entry name" value="ABC_HisP_GlnQ"/>
    <property type="match status" value="1"/>
</dbReference>
<comment type="similarity">
    <text evidence="1">Belongs to the ABC transporter superfamily.</text>
</comment>
<dbReference type="FunFam" id="3.40.50.300:FF:000020">
    <property type="entry name" value="Amino acid ABC transporter ATP-binding component"/>
    <property type="match status" value="1"/>
</dbReference>
<evidence type="ECO:0000256" key="1">
    <source>
        <dbReference type="ARBA" id="ARBA00005417"/>
    </source>
</evidence>
<dbReference type="PROSITE" id="PS00211">
    <property type="entry name" value="ABC_TRANSPORTER_1"/>
    <property type="match status" value="1"/>
</dbReference>
<dbReference type="GO" id="GO:0005524">
    <property type="term" value="F:ATP binding"/>
    <property type="evidence" value="ECO:0007669"/>
    <property type="project" value="UniProtKB-KW"/>
</dbReference>
<dbReference type="EMBL" id="FQXU01000006">
    <property type="protein sequence ID" value="SHI13728.1"/>
    <property type="molecule type" value="Genomic_DNA"/>
</dbReference>
<reference evidence="6 7" key="1">
    <citation type="submission" date="2016-11" db="EMBL/GenBank/DDBJ databases">
        <authorList>
            <person name="Jaros S."/>
            <person name="Januszkiewicz K."/>
            <person name="Wedrychowicz H."/>
        </authorList>
    </citation>
    <scope>NUCLEOTIDE SEQUENCE [LARGE SCALE GENOMIC DNA]</scope>
    <source>
        <strain evidence="6 7">DSM 6191</strain>
    </source>
</reference>
<dbReference type="InterPro" id="IPR030679">
    <property type="entry name" value="ABC_ATPase_HisP-typ"/>
</dbReference>
<protein>
    <submittedName>
        <fullName evidence="6">Polar amino acid transport system ATP-binding protein</fullName>
    </submittedName>
</protein>
<evidence type="ECO:0000256" key="4">
    <source>
        <dbReference type="ARBA" id="ARBA00022840"/>
    </source>
</evidence>
<dbReference type="SUPFAM" id="SSF52540">
    <property type="entry name" value="P-loop containing nucleoside triphosphate hydrolases"/>
    <property type="match status" value="1"/>
</dbReference>
<dbReference type="InterPro" id="IPR050086">
    <property type="entry name" value="MetN_ABC_transporter-like"/>
</dbReference>
<sequence length="249" mass="28161">MVKDSKEILLEISKLNKGYDGKQILKDIDLEITKGEVVVILGPSGCGKSTLLRCINGLEEIQGGEIRLDGNNLIDKNVNWGEVRQKIGMVFQNYELFPNMTVIENILLGPTKVQKRDKNEVLEQAKQLLERVGLADRMNSYPRQLSGGQKQRIAIVRALCMNPEIMLFDEVTASLDPEMVREVLDVMLGLAKQGMTMVIVTHEMGFAKAVADKIVFIDEGNIREETTPEEFFTNPKTERAKRFLNIFQY</sequence>
<dbReference type="PROSITE" id="PS50893">
    <property type="entry name" value="ABC_TRANSPORTER_2"/>
    <property type="match status" value="1"/>
</dbReference>
<dbReference type="AlphaFoldDB" id="A0A1M5YPD4"/>
<dbReference type="InterPro" id="IPR017871">
    <property type="entry name" value="ABC_transporter-like_CS"/>
</dbReference>
<keyword evidence="2" id="KW-0813">Transport</keyword>
<dbReference type="Proteomes" id="UP000184241">
    <property type="component" value="Unassembled WGS sequence"/>
</dbReference>
<accession>A0A1M5YPD4</accession>
<dbReference type="PANTHER" id="PTHR43166">
    <property type="entry name" value="AMINO ACID IMPORT ATP-BINDING PROTEIN"/>
    <property type="match status" value="1"/>
</dbReference>
<keyword evidence="4 6" id="KW-0067">ATP-binding</keyword>
<dbReference type="PIRSF" id="PIRSF039085">
    <property type="entry name" value="ABC_ATPase_HisP"/>
    <property type="match status" value="1"/>
</dbReference>
<name>A0A1M5YPD4_9CLOT</name>
<dbReference type="GO" id="GO:0016887">
    <property type="term" value="F:ATP hydrolysis activity"/>
    <property type="evidence" value="ECO:0007669"/>
    <property type="project" value="InterPro"/>
</dbReference>
<evidence type="ECO:0000256" key="3">
    <source>
        <dbReference type="ARBA" id="ARBA00022741"/>
    </source>
</evidence>
<dbReference type="InterPro" id="IPR003439">
    <property type="entry name" value="ABC_transporter-like_ATP-bd"/>
</dbReference>
<dbReference type="Gene3D" id="3.40.50.300">
    <property type="entry name" value="P-loop containing nucleotide triphosphate hydrolases"/>
    <property type="match status" value="1"/>
</dbReference>
<feature type="domain" description="ABC transporter" evidence="5">
    <location>
        <begin position="10"/>
        <end position="244"/>
    </location>
</feature>
<dbReference type="Pfam" id="PF00005">
    <property type="entry name" value="ABC_tran"/>
    <property type="match status" value="1"/>
</dbReference>
<dbReference type="InterPro" id="IPR003593">
    <property type="entry name" value="AAA+_ATPase"/>
</dbReference>
<keyword evidence="3" id="KW-0547">Nucleotide-binding</keyword>
<dbReference type="SMART" id="SM00382">
    <property type="entry name" value="AAA"/>
    <property type="match status" value="1"/>
</dbReference>
<proteinExistence type="inferred from homology"/>
<evidence type="ECO:0000313" key="6">
    <source>
        <dbReference type="EMBL" id="SHI13728.1"/>
    </source>
</evidence>
<dbReference type="InterPro" id="IPR027417">
    <property type="entry name" value="P-loop_NTPase"/>
</dbReference>
<evidence type="ECO:0000256" key="2">
    <source>
        <dbReference type="ARBA" id="ARBA00022448"/>
    </source>
</evidence>
<organism evidence="6 7">
    <name type="scientific">Clostridium intestinale DSM 6191</name>
    <dbReference type="NCBI Taxonomy" id="1121320"/>
    <lineage>
        <taxon>Bacteria</taxon>
        <taxon>Bacillati</taxon>
        <taxon>Bacillota</taxon>
        <taxon>Clostridia</taxon>
        <taxon>Eubacteriales</taxon>
        <taxon>Clostridiaceae</taxon>
        <taxon>Clostridium</taxon>
    </lineage>
</organism>
<dbReference type="GO" id="GO:0015424">
    <property type="term" value="F:ABC-type amino acid transporter activity"/>
    <property type="evidence" value="ECO:0007669"/>
    <property type="project" value="InterPro"/>
</dbReference>
<dbReference type="PANTHER" id="PTHR43166:SF4">
    <property type="entry name" value="PHOSPHONATES IMPORT ATP-BINDING PROTEIN PHNC"/>
    <property type="match status" value="1"/>
</dbReference>
<evidence type="ECO:0000259" key="5">
    <source>
        <dbReference type="PROSITE" id="PS50893"/>
    </source>
</evidence>
<evidence type="ECO:0000313" key="7">
    <source>
        <dbReference type="Proteomes" id="UP000184241"/>
    </source>
</evidence>
<dbReference type="RefSeq" id="WP_021803407.1">
    <property type="nucleotide sequence ID" value="NZ_FQXU01000006.1"/>
</dbReference>
<gene>
    <name evidence="6" type="ORF">SAMN02745941_02192</name>
</gene>